<dbReference type="AlphaFoldDB" id="A0A409W486"/>
<dbReference type="InParanoid" id="A0A409W486"/>
<feature type="coiled-coil region" evidence="1">
    <location>
        <begin position="35"/>
        <end position="69"/>
    </location>
</feature>
<dbReference type="Proteomes" id="UP000284706">
    <property type="component" value="Unassembled WGS sequence"/>
</dbReference>
<gene>
    <name evidence="4" type="ORF">CVT26_015338</name>
</gene>
<name>A0A409W486_9AGAR</name>
<keyword evidence="5" id="KW-1185">Reference proteome</keyword>
<sequence length="602" mass="67488">MTDLDIAKARASNDEPSCAVVTEIRRRLSKPILELQTRGEEIEGLLQTIDALESECDTLEGTIADYKIIRSSIRHLPSDILHEIFYRCLPTHRNPVMSEHEAPMLLTLVCRSWRSVAFSSPRLWTRVHIPMHLPSKRQGDNVNGGWTSPYYDSEDDQEGTREDAEKNIRFRQKLLQTWLSRSGALPLSVSLSYFGSISQSEYSDGTTLKHFFNTLFSFSSVIIDLELKMPARAYSILFGDMPPSTFPSLRRIRLDFGGRPGSRTRISLINAPKLESLSIAFKGGSQISSFLETSLTLCNLTTLAVHYRITMEVAVMILKRQQQLKSCKMSILNYNEDAVYAFDEGVISLPRLAILVLSVATTTAGMEEVCKRIDAPCLSHFGFHQFTWHYRYSPPALEQSSPPPFGVHHLLERCNMLTKLSLDASCTTSGDILSCLASAPHIIHLVIGQPYKRSPTALDYFWTAKHQRNFDLNDLVIKQFPTSESIQSYSTDGEEFCRSDIVLLPRLEIFEGGMMSKKTTGEVVKKFVLGRVGASAIQNGVSSLRYVNMAIDSISQTPSTNPAKDIQDAANADGAEITINLDFNDPGPYFWPTAADPPDYFW</sequence>
<dbReference type="SUPFAM" id="SSF52047">
    <property type="entry name" value="RNI-like"/>
    <property type="match status" value="1"/>
</dbReference>
<feature type="region of interest" description="Disordered" evidence="2">
    <location>
        <begin position="138"/>
        <end position="162"/>
    </location>
</feature>
<proteinExistence type="predicted"/>
<dbReference type="Gene3D" id="1.20.1280.50">
    <property type="match status" value="1"/>
</dbReference>
<dbReference type="InterPro" id="IPR001810">
    <property type="entry name" value="F-box_dom"/>
</dbReference>
<comment type="caution">
    <text evidence="4">The sequence shown here is derived from an EMBL/GenBank/DDBJ whole genome shotgun (WGS) entry which is preliminary data.</text>
</comment>
<dbReference type="Pfam" id="PF12937">
    <property type="entry name" value="F-box-like"/>
    <property type="match status" value="1"/>
</dbReference>
<protein>
    <recommendedName>
        <fullName evidence="3">F-box domain-containing protein</fullName>
    </recommendedName>
</protein>
<evidence type="ECO:0000256" key="1">
    <source>
        <dbReference type="SAM" id="Coils"/>
    </source>
</evidence>
<evidence type="ECO:0000313" key="5">
    <source>
        <dbReference type="Proteomes" id="UP000284706"/>
    </source>
</evidence>
<reference evidence="4 5" key="1">
    <citation type="journal article" date="2018" name="Evol. Lett.">
        <title>Horizontal gene cluster transfer increased hallucinogenic mushroom diversity.</title>
        <authorList>
            <person name="Reynolds H.T."/>
            <person name="Vijayakumar V."/>
            <person name="Gluck-Thaler E."/>
            <person name="Korotkin H.B."/>
            <person name="Matheny P.B."/>
            <person name="Slot J.C."/>
        </authorList>
    </citation>
    <scope>NUCLEOTIDE SEQUENCE [LARGE SCALE GENOMIC DNA]</scope>
    <source>
        <strain evidence="4 5">SRW20</strain>
    </source>
</reference>
<evidence type="ECO:0000256" key="2">
    <source>
        <dbReference type="SAM" id="MobiDB-lite"/>
    </source>
</evidence>
<dbReference type="InterPro" id="IPR032675">
    <property type="entry name" value="LRR_dom_sf"/>
</dbReference>
<dbReference type="Gene3D" id="3.80.10.10">
    <property type="entry name" value="Ribonuclease Inhibitor"/>
    <property type="match status" value="1"/>
</dbReference>
<dbReference type="EMBL" id="NHYE01005412">
    <property type="protein sequence ID" value="PPQ73306.1"/>
    <property type="molecule type" value="Genomic_DNA"/>
</dbReference>
<evidence type="ECO:0000259" key="3">
    <source>
        <dbReference type="Pfam" id="PF12937"/>
    </source>
</evidence>
<dbReference type="OrthoDB" id="3365698at2759"/>
<dbReference type="PANTHER" id="PTHR38926">
    <property type="entry name" value="F-BOX DOMAIN CONTAINING PROTEIN, EXPRESSED"/>
    <property type="match status" value="1"/>
</dbReference>
<organism evidence="4 5">
    <name type="scientific">Gymnopilus dilepis</name>
    <dbReference type="NCBI Taxonomy" id="231916"/>
    <lineage>
        <taxon>Eukaryota</taxon>
        <taxon>Fungi</taxon>
        <taxon>Dikarya</taxon>
        <taxon>Basidiomycota</taxon>
        <taxon>Agaricomycotina</taxon>
        <taxon>Agaricomycetes</taxon>
        <taxon>Agaricomycetidae</taxon>
        <taxon>Agaricales</taxon>
        <taxon>Agaricineae</taxon>
        <taxon>Hymenogastraceae</taxon>
        <taxon>Gymnopilus</taxon>
    </lineage>
</organism>
<dbReference type="PANTHER" id="PTHR38926:SF5">
    <property type="entry name" value="F-BOX AND LEUCINE-RICH REPEAT PROTEIN 6"/>
    <property type="match status" value="1"/>
</dbReference>
<evidence type="ECO:0000313" key="4">
    <source>
        <dbReference type="EMBL" id="PPQ73306.1"/>
    </source>
</evidence>
<accession>A0A409W486</accession>
<feature type="domain" description="F-box" evidence="3">
    <location>
        <begin position="73"/>
        <end position="129"/>
    </location>
</feature>
<keyword evidence="1" id="KW-0175">Coiled coil</keyword>